<proteinExistence type="predicted"/>
<reference evidence="1 2" key="1">
    <citation type="journal article" date="2014" name="Genome Announc.">
        <title>Draft Genome Sequence of Streptomyces roseochromogenes subsp. oscitans DS 12.976, Producer of the Aminocoumarin Antibiotic Clorobiocin.</title>
        <authorList>
            <person name="Ruckert C."/>
            <person name="Kalinowski J."/>
            <person name="Heide L."/>
            <person name="Apel A.K."/>
        </authorList>
    </citation>
    <scope>NUCLEOTIDE SEQUENCE [LARGE SCALE GENOMIC DNA]</scope>
    <source>
        <strain evidence="1 2">DS 12.976</strain>
    </source>
</reference>
<protein>
    <submittedName>
        <fullName evidence="1">Uncharacterized protein</fullName>
    </submittedName>
</protein>
<evidence type="ECO:0000313" key="1">
    <source>
        <dbReference type="EMBL" id="EST30590.1"/>
    </source>
</evidence>
<comment type="caution">
    <text evidence="1">The sequence shown here is derived from an EMBL/GenBank/DDBJ whole genome shotgun (WGS) entry which is preliminary data.</text>
</comment>
<dbReference type="AlphaFoldDB" id="V6KEK7"/>
<keyword evidence="2" id="KW-1185">Reference proteome</keyword>
<sequence length="64" mass="6761">MFESSKSSVRSDGNVIFGRLLALDAEALGVADNEAPESAPAILSFDFDPPPARAADHVGSWWDG</sequence>
<dbReference type="EMBL" id="AWQX01000158">
    <property type="protein sequence ID" value="EST30590.1"/>
    <property type="molecule type" value="Genomic_DNA"/>
</dbReference>
<dbReference type="HOGENOM" id="CLU_2866031_0_0_11"/>
<gene>
    <name evidence="1" type="ORF">M878_17900</name>
</gene>
<name>V6KEK7_STRRC</name>
<accession>V6KEK7</accession>
<dbReference type="Proteomes" id="UP000017984">
    <property type="component" value="Chromosome"/>
</dbReference>
<evidence type="ECO:0000313" key="2">
    <source>
        <dbReference type="Proteomes" id="UP000017984"/>
    </source>
</evidence>
<organism evidence="1 2">
    <name type="scientific">Streptomyces roseochromogenus subsp. oscitans DS 12.976</name>
    <dbReference type="NCBI Taxonomy" id="1352936"/>
    <lineage>
        <taxon>Bacteria</taxon>
        <taxon>Bacillati</taxon>
        <taxon>Actinomycetota</taxon>
        <taxon>Actinomycetes</taxon>
        <taxon>Kitasatosporales</taxon>
        <taxon>Streptomycetaceae</taxon>
        <taxon>Streptomyces</taxon>
    </lineage>
</organism>